<dbReference type="GO" id="GO:0044183">
    <property type="term" value="F:protein folding chaperone"/>
    <property type="evidence" value="ECO:0007669"/>
    <property type="project" value="InterPro"/>
</dbReference>
<protein>
    <submittedName>
        <fullName evidence="5">Uncharacterized protein</fullName>
    </submittedName>
</protein>
<evidence type="ECO:0000256" key="1">
    <source>
        <dbReference type="ARBA" id="ARBA00006975"/>
    </source>
</evidence>
<dbReference type="GO" id="GO:0051087">
    <property type="term" value="F:protein-folding chaperone binding"/>
    <property type="evidence" value="ECO:0007669"/>
    <property type="project" value="TreeGrafter"/>
</dbReference>
<evidence type="ECO:0000256" key="3">
    <source>
        <dbReference type="ARBA" id="ARBA00056825"/>
    </source>
</evidence>
<comment type="function">
    <text evidence="3">Eukaryotic CPN10 homolog which is essential for mitochondrial protein biogenesis, together with CPN60. Binds to CPN60 in the presence of Mg-ATP and suppresses the ATPase activity of the latter.</text>
</comment>
<dbReference type="AlphaFoldDB" id="A0A162TBI9"/>
<dbReference type="GO" id="GO:0005524">
    <property type="term" value="F:ATP binding"/>
    <property type="evidence" value="ECO:0007669"/>
    <property type="project" value="InterPro"/>
</dbReference>
<dbReference type="InterPro" id="IPR011032">
    <property type="entry name" value="GroES-like_sf"/>
</dbReference>
<dbReference type="HAMAP" id="MF_00580">
    <property type="entry name" value="CH10"/>
    <property type="match status" value="1"/>
</dbReference>
<dbReference type="PANTHER" id="PTHR10772">
    <property type="entry name" value="10 KDA HEAT SHOCK PROTEIN"/>
    <property type="match status" value="1"/>
</dbReference>
<dbReference type="InterPro" id="IPR037124">
    <property type="entry name" value="Chaperonin_GroES_sf"/>
</dbReference>
<comment type="caution">
    <text evidence="5">The sequence shown here is derived from an EMBL/GenBank/DDBJ whole genome shotgun (WGS) entry which is preliminary data.</text>
</comment>
<dbReference type="OrthoDB" id="184876at2759"/>
<dbReference type="PRINTS" id="PR00297">
    <property type="entry name" value="CHAPERONIN10"/>
</dbReference>
<evidence type="ECO:0000313" key="5">
    <source>
        <dbReference type="EMBL" id="OAD03352.1"/>
    </source>
</evidence>
<dbReference type="GO" id="GO:0046872">
    <property type="term" value="F:metal ion binding"/>
    <property type="evidence" value="ECO:0007669"/>
    <property type="project" value="TreeGrafter"/>
</dbReference>
<dbReference type="EMBL" id="AMYB01000004">
    <property type="protein sequence ID" value="OAD03352.1"/>
    <property type="molecule type" value="Genomic_DNA"/>
</dbReference>
<evidence type="ECO:0000313" key="6">
    <source>
        <dbReference type="Proteomes" id="UP000077051"/>
    </source>
</evidence>
<dbReference type="GO" id="GO:0005759">
    <property type="term" value="C:mitochondrial matrix"/>
    <property type="evidence" value="ECO:0007669"/>
    <property type="project" value="TreeGrafter"/>
</dbReference>
<dbReference type="PANTHER" id="PTHR10772:SF0">
    <property type="entry name" value="10 KDA HEAT SHOCK PROTEIN, MITOCHONDRIAL"/>
    <property type="match status" value="1"/>
</dbReference>
<dbReference type="CDD" id="cd00320">
    <property type="entry name" value="cpn10"/>
    <property type="match status" value="1"/>
</dbReference>
<dbReference type="Proteomes" id="UP000077051">
    <property type="component" value="Unassembled WGS sequence"/>
</dbReference>
<dbReference type="SMART" id="SM00883">
    <property type="entry name" value="Cpn10"/>
    <property type="match status" value="1"/>
</dbReference>
<keyword evidence="2 4" id="KW-0143">Chaperone</keyword>
<dbReference type="VEuPathDB" id="FungiDB:MUCCIDRAFT_110211"/>
<evidence type="ECO:0000256" key="4">
    <source>
        <dbReference type="RuleBase" id="RU003479"/>
    </source>
</evidence>
<reference evidence="5 6" key="1">
    <citation type="submission" date="2015-06" db="EMBL/GenBank/DDBJ databases">
        <title>Expansion of signal transduction pathways in fungi by whole-genome duplication.</title>
        <authorList>
            <consortium name="DOE Joint Genome Institute"/>
            <person name="Corrochano L.M."/>
            <person name="Kuo A."/>
            <person name="Marcet-Houben M."/>
            <person name="Polaino S."/>
            <person name="Salamov A."/>
            <person name="Villalobos J.M."/>
            <person name="Alvarez M.I."/>
            <person name="Avalos J."/>
            <person name="Benito E.P."/>
            <person name="Benoit I."/>
            <person name="Burger G."/>
            <person name="Camino L.P."/>
            <person name="Canovas D."/>
            <person name="Cerda-Olmedo E."/>
            <person name="Cheng J.-F."/>
            <person name="Dominguez A."/>
            <person name="Elias M."/>
            <person name="Eslava A.P."/>
            <person name="Glaser F."/>
            <person name="Grimwood J."/>
            <person name="Gutierrez G."/>
            <person name="Heitman J."/>
            <person name="Henrissat B."/>
            <person name="Iturriaga E.A."/>
            <person name="Lang B.F."/>
            <person name="Lavin J.L."/>
            <person name="Lee S."/>
            <person name="Li W."/>
            <person name="Lindquist E."/>
            <person name="Lopez-Garcia S."/>
            <person name="Luque E.M."/>
            <person name="Marcos A.T."/>
            <person name="Martin J."/>
            <person name="Mccluskey K."/>
            <person name="Medina H.R."/>
            <person name="Miralles-Duran A."/>
            <person name="Miyazaki A."/>
            <person name="Munoz-Torres E."/>
            <person name="Oguiza J.A."/>
            <person name="Ohm R."/>
            <person name="Olmedo M."/>
            <person name="Orejas M."/>
            <person name="Ortiz-Castellanos L."/>
            <person name="Pisabarro A.G."/>
            <person name="Rodriguez-Romero J."/>
            <person name="Ruiz-Herrera J."/>
            <person name="Ruiz-Vazquez R."/>
            <person name="Sanz C."/>
            <person name="Schackwitz W."/>
            <person name="Schmutz J."/>
            <person name="Shahriari M."/>
            <person name="Shelest E."/>
            <person name="Silva-Franco F."/>
            <person name="Soanes D."/>
            <person name="Syed K."/>
            <person name="Tagua V.G."/>
            <person name="Talbot N.J."/>
            <person name="Thon M."/>
            <person name="De Vries R.P."/>
            <person name="Wiebenga A."/>
            <person name="Yadav J.S."/>
            <person name="Braun E.L."/>
            <person name="Baker S."/>
            <person name="Garre V."/>
            <person name="Horwitz B."/>
            <person name="Torres-Martinez S."/>
            <person name="Idnurm A."/>
            <person name="Herrera-Estrella A."/>
            <person name="Gabaldon T."/>
            <person name="Grigoriev I.V."/>
        </authorList>
    </citation>
    <scope>NUCLEOTIDE SEQUENCE [LARGE SCALE GENOMIC DNA]</scope>
    <source>
        <strain evidence="5 6">CBS 277.49</strain>
    </source>
</reference>
<accession>A0A162TBI9</accession>
<evidence type="ECO:0000256" key="2">
    <source>
        <dbReference type="ARBA" id="ARBA00023186"/>
    </source>
</evidence>
<name>A0A162TBI9_MUCCL</name>
<organism evidence="5 6">
    <name type="scientific">Mucor lusitanicus CBS 277.49</name>
    <dbReference type="NCBI Taxonomy" id="747725"/>
    <lineage>
        <taxon>Eukaryota</taxon>
        <taxon>Fungi</taxon>
        <taxon>Fungi incertae sedis</taxon>
        <taxon>Mucoromycota</taxon>
        <taxon>Mucoromycotina</taxon>
        <taxon>Mucoromycetes</taxon>
        <taxon>Mucorales</taxon>
        <taxon>Mucorineae</taxon>
        <taxon>Mucoraceae</taxon>
        <taxon>Mucor</taxon>
    </lineage>
</organism>
<dbReference type="Pfam" id="PF00166">
    <property type="entry name" value="Cpn10"/>
    <property type="match status" value="1"/>
</dbReference>
<dbReference type="Gene3D" id="2.30.33.40">
    <property type="entry name" value="GroES chaperonin"/>
    <property type="match status" value="1"/>
</dbReference>
<sequence>MQKKDVPDALFNASHTDGEKWYGQCQSEPVVYTVTFHWSTLGTFQLAGQRQRLSFSLLFNHKFPMSAANKIKSIVPLLDRVLVQRIKPVEKTSAGIFIPEKAQEAINEAYVVAVGKGALNKEGGHIPLQVNAGDKVILPPFGGSPVKVLGEEYLLFRDSEILAKVVE</sequence>
<dbReference type="SUPFAM" id="SSF50129">
    <property type="entry name" value="GroES-like"/>
    <property type="match status" value="1"/>
</dbReference>
<dbReference type="GO" id="GO:0051082">
    <property type="term" value="F:unfolded protein binding"/>
    <property type="evidence" value="ECO:0007669"/>
    <property type="project" value="TreeGrafter"/>
</dbReference>
<dbReference type="FunFam" id="2.30.33.40:FF:000002">
    <property type="entry name" value="10 kDa chaperonin, mitochondrial"/>
    <property type="match status" value="1"/>
</dbReference>
<proteinExistence type="inferred from homology"/>
<keyword evidence="6" id="KW-1185">Reference proteome</keyword>
<gene>
    <name evidence="5" type="ORF">MUCCIDRAFT_110211</name>
</gene>
<comment type="similarity">
    <text evidence="1 4">Belongs to the GroES chaperonin family.</text>
</comment>
<dbReference type="STRING" id="747725.A0A162TBI9"/>
<dbReference type="InterPro" id="IPR020818">
    <property type="entry name" value="Chaperonin_GroES"/>
</dbReference>